<evidence type="ECO:0000256" key="2">
    <source>
        <dbReference type="SAM" id="MobiDB-lite"/>
    </source>
</evidence>
<feature type="region of interest" description="Disordered" evidence="2">
    <location>
        <begin position="110"/>
        <end position="134"/>
    </location>
</feature>
<accession>A0A9W7EG56</accession>
<dbReference type="Pfam" id="PF02209">
    <property type="entry name" value="VHP"/>
    <property type="match status" value="1"/>
</dbReference>
<dbReference type="PROSITE" id="PS51089">
    <property type="entry name" value="HP"/>
    <property type="match status" value="1"/>
</dbReference>
<dbReference type="SUPFAM" id="SSF47050">
    <property type="entry name" value="VHP, Villin headpiece domain"/>
    <property type="match status" value="1"/>
</dbReference>
<dbReference type="InterPro" id="IPR003128">
    <property type="entry name" value="Villin_headpiece"/>
</dbReference>
<reference evidence="5" key="1">
    <citation type="journal article" date="2023" name="Commun. Biol.">
        <title>Genome analysis of Parmales, the sister group of diatoms, reveals the evolutionary specialization of diatoms from phago-mixotrophs to photoautotrophs.</title>
        <authorList>
            <person name="Ban H."/>
            <person name="Sato S."/>
            <person name="Yoshikawa S."/>
            <person name="Yamada K."/>
            <person name="Nakamura Y."/>
            <person name="Ichinomiya M."/>
            <person name="Sato N."/>
            <person name="Blanc-Mathieu R."/>
            <person name="Endo H."/>
            <person name="Kuwata A."/>
            <person name="Ogata H."/>
        </authorList>
    </citation>
    <scope>NUCLEOTIDE SEQUENCE [LARGE SCALE GENOMIC DNA]</scope>
</reference>
<keyword evidence="1" id="KW-0175">Coiled coil</keyword>
<feature type="domain" description="HP" evidence="3">
    <location>
        <begin position="100"/>
        <end position="172"/>
    </location>
</feature>
<organism evidence="4 5">
    <name type="scientific">Triparma laevis f. inornata</name>
    <dbReference type="NCBI Taxonomy" id="1714386"/>
    <lineage>
        <taxon>Eukaryota</taxon>
        <taxon>Sar</taxon>
        <taxon>Stramenopiles</taxon>
        <taxon>Ochrophyta</taxon>
        <taxon>Bolidophyceae</taxon>
        <taxon>Parmales</taxon>
        <taxon>Triparmaceae</taxon>
        <taxon>Triparma</taxon>
    </lineage>
</organism>
<protein>
    <recommendedName>
        <fullName evidence="3">HP domain-containing protein</fullName>
    </recommendedName>
</protein>
<dbReference type="SMART" id="SM00153">
    <property type="entry name" value="VHP"/>
    <property type="match status" value="1"/>
</dbReference>
<gene>
    <name evidence="4" type="ORF">TL16_g07184</name>
</gene>
<evidence type="ECO:0000259" key="3">
    <source>
        <dbReference type="PROSITE" id="PS51089"/>
    </source>
</evidence>
<comment type="caution">
    <text evidence="4">The sequence shown here is derived from an EMBL/GenBank/DDBJ whole genome shotgun (WGS) entry which is preliminary data.</text>
</comment>
<evidence type="ECO:0000256" key="1">
    <source>
        <dbReference type="SAM" id="Coils"/>
    </source>
</evidence>
<dbReference type="Proteomes" id="UP001162640">
    <property type="component" value="Unassembled WGS sequence"/>
</dbReference>
<feature type="coiled-coil region" evidence="1">
    <location>
        <begin position="64"/>
        <end position="92"/>
    </location>
</feature>
<dbReference type="GO" id="GO:0003779">
    <property type="term" value="F:actin binding"/>
    <property type="evidence" value="ECO:0007669"/>
    <property type="project" value="InterPro"/>
</dbReference>
<name>A0A9W7EG56_9STRA</name>
<evidence type="ECO:0000313" key="5">
    <source>
        <dbReference type="Proteomes" id="UP001162640"/>
    </source>
</evidence>
<dbReference type="EMBL" id="BLQM01000224">
    <property type="protein sequence ID" value="GMH76745.1"/>
    <property type="molecule type" value="Genomic_DNA"/>
</dbReference>
<dbReference type="GO" id="GO:0007010">
    <property type="term" value="P:cytoskeleton organization"/>
    <property type="evidence" value="ECO:0007669"/>
    <property type="project" value="InterPro"/>
</dbReference>
<dbReference type="Gene3D" id="1.10.950.10">
    <property type="entry name" value="Villin headpiece domain"/>
    <property type="match status" value="1"/>
</dbReference>
<dbReference type="AlphaFoldDB" id="A0A9W7EG56"/>
<dbReference type="InterPro" id="IPR036886">
    <property type="entry name" value="Villin_headpiece_dom_sf"/>
</dbReference>
<sequence>MLYVKAVDKEQWEEICSGLKWKEEKDEFKLWIGEQINFSDTVKEEQSVRVVAGKIIEGTLDPRKVEMESKKKKEEEENAKKLKQVAQETTVVEGVNSISLEAPNVETVAEMSASTTNTQVGAGGAGESKNGKDREMQLSDADFAGMFGMTKDTFLGLAGWKQKNLKKKYGYF</sequence>
<evidence type="ECO:0000313" key="4">
    <source>
        <dbReference type="EMBL" id="GMH76745.1"/>
    </source>
</evidence>
<proteinExistence type="predicted"/>